<evidence type="ECO:0000256" key="4">
    <source>
        <dbReference type="ARBA" id="ARBA00022989"/>
    </source>
</evidence>
<dbReference type="PROSITE" id="PS50042">
    <property type="entry name" value="CNMP_BINDING_3"/>
    <property type="match status" value="1"/>
</dbReference>
<evidence type="ECO:0000256" key="8">
    <source>
        <dbReference type="SAM" id="Phobius"/>
    </source>
</evidence>
<keyword evidence="3 8" id="KW-0812">Transmembrane</keyword>
<dbReference type="Gene3D" id="1.10.287.630">
    <property type="entry name" value="Helix hairpin bin"/>
    <property type="match status" value="1"/>
</dbReference>
<evidence type="ECO:0000256" key="5">
    <source>
        <dbReference type="ARBA" id="ARBA00023065"/>
    </source>
</evidence>
<evidence type="ECO:0000256" key="7">
    <source>
        <dbReference type="SAM" id="MobiDB-lite"/>
    </source>
</evidence>
<feature type="transmembrane region" description="Helical" evidence="8">
    <location>
        <begin position="404"/>
        <end position="425"/>
    </location>
</feature>
<sequence length="812" mass="89709">MSWNRVDGFEGNETRLGATSLGRTSEEKVPVLSDIDYQYSDYYKPKRTSKELAAEDLELVDLRDGDGMRAFQDEQHHTQMRKKRQWVILPDSRFRKMWINVQLFVVLYIIWVTPVRVGFDKPATGFWFWFEGLIDFFFYTDLVLNFFTAYEHPVTGELITNHKKIALRYLRTWFVVDLLATFPSDYVIRGIEGTWGCSISGNCDLVITNDSAASLIVMLRLLRIFRILWIFKNFNVLSISTVLGKIQDEFYAARWVVSLLELLIVLVYLGHLSGCFFYLFSGPRWYTNEERRLINEGELSTWVMDKMGGYYQVVMPTRIDLAPGDSPPPVSDVTAQDPATGYWYTCPEFYSIVACPKCDQLPHLRCKTDFSFPYRYITSMYWAYTTMTTVGYGDIYGTTIAEKIWCMFTMVIGGFFLSFCFGRMASIVSRLDADKVARGEQLHELSAFMKDVELPRPLARKVLTYFKKQKVRAYDRQAVLARLPFELRAKILRHLYLPTIANVPLLQAMSEDDVFLTDLCVRLQPTHFSADTFVYMRGESGADVFILLQGELQVLAADQLTVLYVVPEVAVFGEGSILRQLAQEQQVAAAADATGEVGVGTEAVGTKIKRRENVFCKSPCDMLRLSEEDIKDLCEHYPALWRGLRKLDMLRQARIKERLAEVKEQSEHNKDTDVTGQETSSLLRGRGGAAAGAAAAHGGLGLGSKGGGGSHAHVGGGHASYGSLMMATSGGSGGYGSAGSLSGMAAGLGIGMTQQQQQHPAAAATAVAAASGGSAGTLASAFAHAGMNGGAPAAPPPPPAPGASTGAALNGQ</sequence>
<reference evidence="10" key="1">
    <citation type="journal article" date="2020" name="bioRxiv">
        <title>Comparative genomics of Chlamydomonas.</title>
        <authorList>
            <person name="Craig R.J."/>
            <person name="Hasan A.R."/>
            <person name="Ness R.W."/>
            <person name="Keightley P.D."/>
        </authorList>
    </citation>
    <scope>NUCLEOTIDE SEQUENCE</scope>
    <source>
        <strain evidence="10">SAG 7.73</strain>
    </source>
</reference>
<evidence type="ECO:0000259" key="9">
    <source>
        <dbReference type="PROSITE" id="PS50042"/>
    </source>
</evidence>
<keyword evidence="6 8" id="KW-0472">Membrane</keyword>
<keyword evidence="11" id="KW-1185">Reference proteome</keyword>
<evidence type="ECO:0000313" key="10">
    <source>
        <dbReference type="EMBL" id="KAG2439520.1"/>
    </source>
</evidence>
<accession>A0A835TKS4</accession>
<name>A0A835TKS4_CHLIN</name>
<dbReference type="InterPro" id="IPR000595">
    <property type="entry name" value="cNMP-bd_dom"/>
</dbReference>
<dbReference type="SUPFAM" id="SSF81324">
    <property type="entry name" value="Voltage-gated potassium channels"/>
    <property type="match status" value="1"/>
</dbReference>
<dbReference type="EMBL" id="JAEHOC010000008">
    <property type="protein sequence ID" value="KAG2439520.1"/>
    <property type="molecule type" value="Genomic_DNA"/>
</dbReference>
<keyword evidence="5" id="KW-0406">Ion transport</keyword>
<comment type="caution">
    <text evidence="10">The sequence shown here is derived from an EMBL/GenBank/DDBJ whole genome shotgun (WGS) entry which is preliminary data.</text>
</comment>
<dbReference type="Gene3D" id="1.10.287.70">
    <property type="match status" value="1"/>
</dbReference>
<evidence type="ECO:0000256" key="3">
    <source>
        <dbReference type="ARBA" id="ARBA00022692"/>
    </source>
</evidence>
<evidence type="ECO:0000256" key="1">
    <source>
        <dbReference type="ARBA" id="ARBA00004141"/>
    </source>
</evidence>
<feature type="transmembrane region" description="Helical" evidence="8">
    <location>
        <begin position="255"/>
        <end position="280"/>
    </location>
</feature>
<feature type="region of interest" description="Disordered" evidence="7">
    <location>
        <begin position="661"/>
        <end position="688"/>
    </location>
</feature>
<protein>
    <recommendedName>
        <fullName evidence="9">Cyclic nucleotide-binding domain-containing protein</fullName>
    </recommendedName>
</protein>
<feature type="region of interest" description="Disordered" evidence="7">
    <location>
        <begin position="785"/>
        <end position="812"/>
    </location>
</feature>
<dbReference type="OrthoDB" id="426293at2759"/>
<evidence type="ECO:0000256" key="2">
    <source>
        <dbReference type="ARBA" id="ARBA00022448"/>
    </source>
</evidence>
<dbReference type="InterPro" id="IPR005821">
    <property type="entry name" value="Ion_trans_dom"/>
</dbReference>
<gene>
    <name evidence="10" type="ORF">HXX76_004873</name>
</gene>
<feature type="domain" description="Cyclic nucleotide-binding" evidence="9">
    <location>
        <begin position="516"/>
        <end position="597"/>
    </location>
</feature>
<proteinExistence type="predicted"/>
<dbReference type="PANTHER" id="PTHR47823:SF11">
    <property type="entry name" value="K+-CHANNEL ERG AND RELATED PROTEINS"/>
    <property type="match status" value="1"/>
</dbReference>
<dbReference type="Proteomes" id="UP000650467">
    <property type="component" value="Unassembled WGS sequence"/>
</dbReference>
<keyword evidence="4 8" id="KW-1133">Transmembrane helix</keyword>
<feature type="transmembrane region" description="Helical" evidence="8">
    <location>
        <begin position="126"/>
        <end position="147"/>
    </location>
</feature>
<dbReference type="Pfam" id="PF00520">
    <property type="entry name" value="Ion_trans"/>
    <property type="match status" value="1"/>
</dbReference>
<dbReference type="CDD" id="cd00038">
    <property type="entry name" value="CAP_ED"/>
    <property type="match status" value="1"/>
</dbReference>
<dbReference type="PANTHER" id="PTHR47823">
    <property type="entry name" value="ION_TRANS DOMAIN-CONTAINING PROTEIN"/>
    <property type="match status" value="1"/>
</dbReference>
<dbReference type="InterPro" id="IPR018490">
    <property type="entry name" value="cNMP-bd_dom_sf"/>
</dbReference>
<dbReference type="AlphaFoldDB" id="A0A835TKS4"/>
<dbReference type="GO" id="GO:0005216">
    <property type="term" value="F:monoatomic ion channel activity"/>
    <property type="evidence" value="ECO:0007669"/>
    <property type="project" value="InterPro"/>
</dbReference>
<dbReference type="Gene3D" id="2.60.120.10">
    <property type="entry name" value="Jelly Rolls"/>
    <property type="match status" value="1"/>
</dbReference>
<keyword evidence="2" id="KW-0813">Transport</keyword>
<feature type="transmembrane region" description="Helical" evidence="8">
    <location>
        <begin position="97"/>
        <end position="114"/>
    </location>
</feature>
<dbReference type="GO" id="GO:0016020">
    <property type="term" value="C:membrane"/>
    <property type="evidence" value="ECO:0007669"/>
    <property type="project" value="UniProtKB-SubCell"/>
</dbReference>
<comment type="subcellular location">
    <subcellularLocation>
        <location evidence="1">Membrane</location>
        <topology evidence="1">Multi-pass membrane protein</topology>
    </subcellularLocation>
</comment>
<dbReference type="SUPFAM" id="SSF51206">
    <property type="entry name" value="cAMP-binding domain-like"/>
    <property type="match status" value="1"/>
</dbReference>
<feature type="compositionally biased region" description="Basic and acidic residues" evidence="7">
    <location>
        <begin position="661"/>
        <end position="673"/>
    </location>
</feature>
<feature type="transmembrane region" description="Helical" evidence="8">
    <location>
        <begin position="224"/>
        <end position="243"/>
    </location>
</feature>
<evidence type="ECO:0000313" key="11">
    <source>
        <dbReference type="Proteomes" id="UP000650467"/>
    </source>
</evidence>
<organism evidence="10 11">
    <name type="scientific">Chlamydomonas incerta</name>
    <dbReference type="NCBI Taxonomy" id="51695"/>
    <lineage>
        <taxon>Eukaryota</taxon>
        <taxon>Viridiplantae</taxon>
        <taxon>Chlorophyta</taxon>
        <taxon>core chlorophytes</taxon>
        <taxon>Chlorophyceae</taxon>
        <taxon>CS clade</taxon>
        <taxon>Chlamydomonadales</taxon>
        <taxon>Chlamydomonadaceae</taxon>
        <taxon>Chlamydomonas</taxon>
    </lineage>
</organism>
<dbReference type="InterPro" id="IPR014710">
    <property type="entry name" value="RmlC-like_jellyroll"/>
</dbReference>
<evidence type="ECO:0000256" key="6">
    <source>
        <dbReference type="ARBA" id="ARBA00023136"/>
    </source>
</evidence>
<feature type="compositionally biased region" description="Low complexity" evidence="7">
    <location>
        <begin position="802"/>
        <end position="812"/>
    </location>
</feature>